<feature type="domain" description="Type II secretion system protein GspF" evidence="8">
    <location>
        <begin position="270"/>
        <end position="390"/>
    </location>
</feature>
<keyword evidence="5 7" id="KW-1133">Transmembrane helix</keyword>
<evidence type="ECO:0000256" key="2">
    <source>
        <dbReference type="ARBA" id="ARBA00005745"/>
    </source>
</evidence>
<dbReference type="PRINTS" id="PR00812">
    <property type="entry name" value="BCTERIALGSPF"/>
</dbReference>
<feature type="domain" description="Type II secretion system protein GspF" evidence="8">
    <location>
        <begin position="67"/>
        <end position="189"/>
    </location>
</feature>
<evidence type="ECO:0000256" key="4">
    <source>
        <dbReference type="ARBA" id="ARBA00022692"/>
    </source>
</evidence>
<dbReference type="PANTHER" id="PTHR30012">
    <property type="entry name" value="GENERAL SECRETION PATHWAY PROTEIN"/>
    <property type="match status" value="1"/>
</dbReference>
<gene>
    <name evidence="9" type="ORF">TPSD3_12635</name>
</gene>
<keyword evidence="6 7" id="KW-0472">Membrane</keyword>
<keyword evidence="3" id="KW-1003">Cell membrane</keyword>
<keyword evidence="10" id="KW-1185">Reference proteome</keyword>
<protein>
    <recommendedName>
        <fullName evidence="8">Type II secretion system protein GspF domain-containing protein</fullName>
    </recommendedName>
</protein>
<accession>A0A251X4X9</accession>
<dbReference type="EMBL" id="MSLT01000023">
    <property type="protein sequence ID" value="OUD11987.1"/>
    <property type="molecule type" value="Genomic_DNA"/>
</dbReference>
<dbReference type="InterPro" id="IPR042094">
    <property type="entry name" value="T2SS_GspF_sf"/>
</dbReference>
<evidence type="ECO:0000256" key="3">
    <source>
        <dbReference type="ARBA" id="ARBA00022475"/>
    </source>
</evidence>
<evidence type="ECO:0000313" key="10">
    <source>
        <dbReference type="Proteomes" id="UP000194798"/>
    </source>
</evidence>
<dbReference type="InterPro" id="IPR003004">
    <property type="entry name" value="GspF/PilC"/>
</dbReference>
<evidence type="ECO:0000256" key="7">
    <source>
        <dbReference type="SAM" id="Phobius"/>
    </source>
</evidence>
<evidence type="ECO:0000313" key="9">
    <source>
        <dbReference type="EMBL" id="OUD11987.1"/>
    </source>
</evidence>
<evidence type="ECO:0000256" key="6">
    <source>
        <dbReference type="ARBA" id="ARBA00023136"/>
    </source>
</evidence>
<dbReference type="Pfam" id="PF00482">
    <property type="entry name" value="T2SSF"/>
    <property type="match status" value="2"/>
</dbReference>
<proteinExistence type="inferred from homology"/>
<organism evidence="9 10">
    <name type="scientific">Thioflexithrix psekupsensis</name>
    <dbReference type="NCBI Taxonomy" id="1570016"/>
    <lineage>
        <taxon>Bacteria</taxon>
        <taxon>Pseudomonadati</taxon>
        <taxon>Pseudomonadota</taxon>
        <taxon>Gammaproteobacteria</taxon>
        <taxon>Thiotrichales</taxon>
        <taxon>Thioflexithrix</taxon>
    </lineage>
</organism>
<dbReference type="GO" id="GO:0005886">
    <property type="term" value="C:plasma membrane"/>
    <property type="evidence" value="ECO:0007669"/>
    <property type="project" value="UniProtKB-SubCell"/>
</dbReference>
<evidence type="ECO:0000256" key="5">
    <source>
        <dbReference type="ARBA" id="ARBA00022989"/>
    </source>
</evidence>
<dbReference type="PANTHER" id="PTHR30012:SF0">
    <property type="entry name" value="TYPE II SECRETION SYSTEM PROTEIN F-RELATED"/>
    <property type="match status" value="1"/>
</dbReference>
<keyword evidence="4 7" id="KW-0812">Transmembrane</keyword>
<name>A0A251X4X9_9GAMM</name>
<dbReference type="InterPro" id="IPR018076">
    <property type="entry name" value="T2SS_GspF_dom"/>
</dbReference>
<feature type="transmembrane region" description="Helical" evidence="7">
    <location>
        <begin position="222"/>
        <end position="239"/>
    </location>
</feature>
<reference evidence="9 10" key="1">
    <citation type="submission" date="2016-12" db="EMBL/GenBank/DDBJ databases">
        <title>Thioflexothrix psekupsii D3 genome sequencing and assembly.</title>
        <authorList>
            <person name="Fomenkov A."/>
            <person name="Vincze T."/>
            <person name="Grabovich M."/>
            <person name="Anton B.P."/>
            <person name="Dubinina G."/>
            <person name="Orlova M."/>
            <person name="Belousova E."/>
            <person name="Roberts R.J."/>
        </authorList>
    </citation>
    <scope>NUCLEOTIDE SEQUENCE [LARGE SCALE GENOMIC DNA]</scope>
    <source>
        <strain evidence="9">D3</strain>
    </source>
</reference>
<feature type="transmembrane region" description="Helical" evidence="7">
    <location>
        <begin position="365"/>
        <end position="392"/>
    </location>
</feature>
<evidence type="ECO:0000259" key="8">
    <source>
        <dbReference type="Pfam" id="PF00482"/>
    </source>
</evidence>
<dbReference type="RefSeq" id="WP_086488902.1">
    <property type="nucleotide sequence ID" value="NZ_MSLT01000023.1"/>
</dbReference>
<comment type="similarity">
    <text evidence="2">Belongs to the GSP F family.</text>
</comment>
<dbReference type="Proteomes" id="UP000194798">
    <property type="component" value="Unassembled WGS sequence"/>
</dbReference>
<dbReference type="AlphaFoldDB" id="A0A251X4X9"/>
<sequence length="400" mass="44010">MRYKYQATDEQSQTITGILTADSERAAMRQLQKRGLTVVTIAPLTADTLDQRRAQQRPPSRDILVVLHELTTLLESDVSLIEAIESLAHSSHHPFLTQAFAQMAQRLRQGAAFSVILKESPLNLPWYMHQLIEAGELTGKVANALRDGVAQMEYEEKVRNELRNAMIYPVILILSGITAVILIFTLVVPRFANILQNRGDEIPLLAQWVLGTGMFLNHHADSLMIGLVVVAIVGAYLLNQAQVRVRLHNGLANLPVLGSWLLESETARWAAMMGTLLENKVSLLRALELASHGVKLPSLLARLQQVTRAVRAGTSLSQALQDNDALTPTGHNLIRAGEKAGELPRMLRSLARLLEESGRVRMKRFLLLIEPIAILLIGGVIGVIITGVILAITSVNDIAF</sequence>
<evidence type="ECO:0000256" key="1">
    <source>
        <dbReference type="ARBA" id="ARBA00004651"/>
    </source>
</evidence>
<dbReference type="GO" id="GO:0015628">
    <property type="term" value="P:protein secretion by the type II secretion system"/>
    <property type="evidence" value="ECO:0007669"/>
    <property type="project" value="TreeGrafter"/>
</dbReference>
<dbReference type="OrthoDB" id="9805682at2"/>
<feature type="transmembrane region" description="Helical" evidence="7">
    <location>
        <begin position="166"/>
        <end position="188"/>
    </location>
</feature>
<comment type="caution">
    <text evidence="9">The sequence shown here is derived from an EMBL/GenBank/DDBJ whole genome shotgun (WGS) entry which is preliminary data.</text>
</comment>
<comment type="subcellular location">
    <subcellularLocation>
        <location evidence="1">Cell membrane</location>
        <topology evidence="1">Multi-pass membrane protein</topology>
    </subcellularLocation>
</comment>
<dbReference type="Gene3D" id="1.20.81.30">
    <property type="entry name" value="Type II secretion system (T2SS), domain F"/>
    <property type="match status" value="2"/>
</dbReference>